<keyword evidence="3" id="KW-1185">Reference proteome</keyword>
<accession>A0ABD2ZCY2</accession>
<dbReference type="EMBL" id="JBJUIK010000010">
    <property type="protein sequence ID" value="KAL3516671.1"/>
    <property type="molecule type" value="Genomic_DNA"/>
</dbReference>
<comment type="caution">
    <text evidence="2">The sequence shown here is derived from an EMBL/GenBank/DDBJ whole genome shotgun (WGS) entry which is preliminary data.</text>
</comment>
<reference evidence="2 3" key="1">
    <citation type="submission" date="2024-11" db="EMBL/GenBank/DDBJ databases">
        <title>A near-complete genome assembly of Cinchona calisaya.</title>
        <authorList>
            <person name="Lian D.C."/>
            <person name="Zhao X.W."/>
            <person name="Wei L."/>
        </authorList>
    </citation>
    <scope>NUCLEOTIDE SEQUENCE [LARGE SCALE GENOMIC DNA]</scope>
    <source>
        <tissue evidence="2">Nenye</tissue>
    </source>
</reference>
<dbReference type="Proteomes" id="UP001630127">
    <property type="component" value="Unassembled WGS sequence"/>
</dbReference>
<proteinExistence type="predicted"/>
<gene>
    <name evidence="2" type="ORF">ACH5RR_023573</name>
</gene>
<feature type="region of interest" description="Disordered" evidence="1">
    <location>
        <begin position="1"/>
        <end position="20"/>
    </location>
</feature>
<name>A0ABD2ZCY2_9GENT</name>
<evidence type="ECO:0000313" key="2">
    <source>
        <dbReference type="EMBL" id="KAL3516671.1"/>
    </source>
</evidence>
<evidence type="ECO:0008006" key="4">
    <source>
        <dbReference type="Google" id="ProtNLM"/>
    </source>
</evidence>
<evidence type="ECO:0000313" key="3">
    <source>
        <dbReference type="Proteomes" id="UP001630127"/>
    </source>
</evidence>
<organism evidence="2 3">
    <name type="scientific">Cinchona calisaya</name>
    <dbReference type="NCBI Taxonomy" id="153742"/>
    <lineage>
        <taxon>Eukaryota</taxon>
        <taxon>Viridiplantae</taxon>
        <taxon>Streptophyta</taxon>
        <taxon>Embryophyta</taxon>
        <taxon>Tracheophyta</taxon>
        <taxon>Spermatophyta</taxon>
        <taxon>Magnoliopsida</taxon>
        <taxon>eudicotyledons</taxon>
        <taxon>Gunneridae</taxon>
        <taxon>Pentapetalae</taxon>
        <taxon>asterids</taxon>
        <taxon>lamiids</taxon>
        <taxon>Gentianales</taxon>
        <taxon>Rubiaceae</taxon>
        <taxon>Cinchonoideae</taxon>
        <taxon>Cinchoneae</taxon>
        <taxon>Cinchona</taxon>
    </lineage>
</organism>
<sequence length="107" mass="11792">MNLGCLKSTSSGEAVGGGIEEGKDKFHRVGMWVQLSNIPINMLDRGVGIKVDNVSRQSREVIIPSIGAKDGRYLKKYGVIGHYEKNCPKFAEVNQNSHSQFGSWLRA</sequence>
<evidence type="ECO:0000256" key="1">
    <source>
        <dbReference type="SAM" id="MobiDB-lite"/>
    </source>
</evidence>
<protein>
    <recommendedName>
        <fullName evidence="4">DUF4283 domain-containing protein</fullName>
    </recommendedName>
</protein>
<dbReference type="AlphaFoldDB" id="A0ABD2ZCY2"/>